<gene>
    <name evidence="6" type="ORF">BSOLF_2629</name>
</gene>
<dbReference type="PRINTS" id="PR00039">
    <property type="entry name" value="HTHLYSR"/>
</dbReference>
<dbReference type="GO" id="GO:0003700">
    <property type="term" value="F:DNA-binding transcription factor activity"/>
    <property type="evidence" value="ECO:0007669"/>
    <property type="project" value="InterPro"/>
</dbReference>
<dbReference type="PROSITE" id="PS50931">
    <property type="entry name" value="HTH_LYSR"/>
    <property type="match status" value="1"/>
</dbReference>
<dbReference type="PANTHER" id="PTHR30126:SF39">
    <property type="entry name" value="HTH-TYPE TRANSCRIPTIONAL REGULATOR CYSL"/>
    <property type="match status" value="1"/>
</dbReference>
<keyword evidence="4" id="KW-0804">Transcription</keyword>
<dbReference type="Pfam" id="PF03466">
    <property type="entry name" value="LysR_substrate"/>
    <property type="match status" value="1"/>
</dbReference>
<evidence type="ECO:0000313" key="6">
    <source>
        <dbReference type="EMBL" id="PTQ56827.1"/>
    </source>
</evidence>
<dbReference type="InterPro" id="IPR036388">
    <property type="entry name" value="WH-like_DNA-bd_sf"/>
</dbReference>
<evidence type="ECO:0000313" key="7">
    <source>
        <dbReference type="Proteomes" id="UP000244338"/>
    </source>
</evidence>
<dbReference type="Gene3D" id="3.40.190.290">
    <property type="match status" value="1"/>
</dbReference>
<dbReference type="AlphaFoldDB" id="A0A2R6Y2A6"/>
<evidence type="ECO:0000256" key="2">
    <source>
        <dbReference type="ARBA" id="ARBA00023015"/>
    </source>
</evidence>
<reference evidence="7" key="1">
    <citation type="journal article" date="2018" name="Sci. Rep.">
        <title>Lignite coal burning seam in the remote Altai Mountains harbors a hydrogen-driven thermophilic microbial community.</title>
        <authorList>
            <person name="Kadnikov V.V."/>
            <person name="Mardanov A.V."/>
            <person name="Ivasenko D.A."/>
            <person name="Antsiferov D.V."/>
            <person name="Beletsky A.V."/>
            <person name="Karnachuk O.V."/>
            <person name="Ravin N.V."/>
        </authorList>
    </citation>
    <scope>NUCLEOTIDE SEQUENCE [LARGE SCALE GENOMIC DNA]</scope>
</reference>
<evidence type="ECO:0000256" key="4">
    <source>
        <dbReference type="ARBA" id="ARBA00023163"/>
    </source>
</evidence>
<dbReference type="Proteomes" id="UP000244338">
    <property type="component" value="Unassembled WGS sequence"/>
</dbReference>
<sequence length="291" mass="33361">MNIDHLKTFVTVAKTKSFSRAAELLNLSQPAVSHHIRALEVHFSQALFERQPRQIVLTAFGRKLIPHAEALLDMYYNMEAYALKNDESPLHISTSNTIGEYFLFDLMKSFIEKEGIRFDQIHPYVSTTEDALHQVEKGLAHIALVEGRIPEGPFTYAVFAQDEMIPVIRRDLHTKKDVVKGPWVMREVGCTMRAHTEHYIEQLGLALDQLDIISFNNNRLVKQGVVKGLGVGLLPLRSVQEEIDKDVLIRLPLVPPSYYRPLYMVRLKGPFPSRIARLFWETLLNTEGDYH</sequence>
<dbReference type="EMBL" id="PEBX01000018">
    <property type="protein sequence ID" value="PTQ56827.1"/>
    <property type="molecule type" value="Genomic_DNA"/>
</dbReference>
<proteinExistence type="inferred from homology"/>
<keyword evidence="3" id="KW-0238">DNA-binding</keyword>
<dbReference type="SUPFAM" id="SSF46785">
    <property type="entry name" value="Winged helix' DNA-binding domain"/>
    <property type="match status" value="1"/>
</dbReference>
<evidence type="ECO:0000256" key="1">
    <source>
        <dbReference type="ARBA" id="ARBA00009437"/>
    </source>
</evidence>
<accession>A0A2R6Y2A6</accession>
<dbReference type="PANTHER" id="PTHR30126">
    <property type="entry name" value="HTH-TYPE TRANSCRIPTIONAL REGULATOR"/>
    <property type="match status" value="1"/>
</dbReference>
<dbReference type="GO" id="GO:0000976">
    <property type="term" value="F:transcription cis-regulatory region binding"/>
    <property type="evidence" value="ECO:0007669"/>
    <property type="project" value="TreeGrafter"/>
</dbReference>
<organism evidence="6 7">
    <name type="scientific">Candidatus Carbonibacillus altaicus</name>
    <dbReference type="NCBI Taxonomy" id="2163959"/>
    <lineage>
        <taxon>Bacteria</taxon>
        <taxon>Bacillati</taxon>
        <taxon>Bacillota</taxon>
        <taxon>Bacilli</taxon>
        <taxon>Bacillales</taxon>
        <taxon>Candidatus Carbonibacillus</taxon>
    </lineage>
</organism>
<evidence type="ECO:0000256" key="3">
    <source>
        <dbReference type="ARBA" id="ARBA00023125"/>
    </source>
</evidence>
<dbReference type="Pfam" id="PF00126">
    <property type="entry name" value="HTH_1"/>
    <property type="match status" value="1"/>
</dbReference>
<dbReference type="InterPro" id="IPR005119">
    <property type="entry name" value="LysR_subst-bd"/>
</dbReference>
<dbReference type="InterPro" id="IPR000847">
    <property type="entry name" value="LysR_HTH_N"/>
</dbReference>
<keyword evidence="2" id="KW-0805">Transcription regulation</keyword>
<dbReference type="SUPFAM" id="SSF53850">
    <property type="entry name" value="Periplasmic binding protein-like II"/>
    <property type="match status" value="1"/>
</dbReference>
<name>A0A2R6Y2A6_9BACL</name>
<feature type="domain" description="HTH lysR-type" evidence="5">
    <location>
        <begin position="1"/>
        <end position="58"/>
    </location>
</feature>
<dbReference type="FunFam" id="1.10.10.10:FF:000001">
    <property type="entry name" value="LysR family transcriptional regulator"/>
    <property type="match status" value="1"/>
</dbReference>
<evidence type="ECO:0000259" key="5">
    <source>
        <dbReference type="PROSITE" id="PS50931"/>
    </source>
</evidence>
<dbReference type="Gene3D" id="1.10.10.10">
    <property type="entry name" value="Winged helix-like DNA-binding domain superfamily/Winged helix DNA-binding domain"/>
    <property type="match status" value="1"/>
</dbReference>
<dbReference type="InterPro" id="IPR036390">
    <property type="entry name" value="WH_DNA-bd_sf"/>
</dbReference>
<comment type="caution">
    <text evidence="6">The sequence shown here is derived from an EMBL/GenBank/DDBJ whole genome shotgun (WGS) entry which is preliminary data.</text>
</comment>
<comment type="similarity">
    <text evidence="1">Belongs to the LysR transcriptional regulatory family.</text>
</comment>
<protein>
    <submittedName>
        <fullName evidence="6">Regulatory protein CysB</fullName>
    </submittedName>
</protein>